<dbReference type="PANTHER" id="PTHR36180:SF2">
    <property type="entry name" value="BRO FAMILY PROTEIN"/>
    <property type="match status" value="1"/>
</dbReference>
<dbReference type="EMBL" id="BK032562">
    <property type="protein sequence ID" value="DAF47973.1"/>
    <property type="molecule type" value="Genomic_DNA"/>
</dbReference>
<feature type="domain" description="Bro-N" evidence="1">
    <location>
        <begin position="1"/>
        <end position="125"/>
    </location>
</feature>
<reference evidence="2" key="1">
    <citation type="journal article" date="2021" name="Proc. Natl. Acad. Sci. U.S.A.">
        <title>A Catalog of Tens of Thousands of Viruses from Human Metagenomes Reveals Hidden Associations with Chronic Diseases.</title>
        <authorList>
            <person name="Tisza M.J."/>
            <person name="Buck C.B."/>
        </authorList>
    </citation>
    <scope>NUCLEOTIDE SEQUENCE</scope>
    <source>
        <strain evidence="2">CtgaY24</strain>
    </source>
</reference>
<name>A0A8S5SAE6_9CAUD</name>
<evidence type="ECO:0000259" key="1">
    <source>
        <dbReference type="PROSITE" id="PS51750"/>
    </source>
</evidence>
<accession>A0A8S5SAE6</accession>
<dbReference type="PANTHER" id="PTHR36180">
    <property type="entry name" value="DNA-BINDING PROTEIN-RELATED-RELATED"/>
    <property type="match status" value="1"/>
</dbReference>
<dbReference type="SMART" id="SM01040">
    <property type="entry name" value="Bro-N"/>
    <property type="match status" value="1"/>
</dbReference>
<dbReference type="InterPro" id="IPR003497">
    <property type="entry name" value="BRO_N_domain"/>
</dbReference>
<organism evidence="2">
    <name type="scientific">Siphoviridae sp. ctgaY24</name>
    <dbReference type="NCBI Taxonomy" id="2827911"/>
    <lineage>
        <taxon>Viruses</taxon>
        <taxon>Duplodnaviria</taxon>
        <taxon>Heunggongvirae</taxon>
        <taxon>Uroviricota</taxon>
        <taxon>Caudoviricetes</taxon>
    </lineage>
</organism>
<evidence type="ECO:0000313" key="2">
    <source>
        <dbReference type="EMBL" id="DAF47973.1"/>
    </source>
</evidence>
<protein>
    <submittedName>
        <fullName evidence="2">Repressor domain protein</fullName>
    </submittedName>
</protein>
<proteinExistence type="predicted"/>
<dbReference type="PROSITE" id="PS51750">
    <property type="entry name" value="BRO_N"/>
    <property type="match status" value="1"/>
</dbReference>
<dbReference type="Pfam" id="PF02498">
    <property type="entry name" value="Bro-N"/>
    <property type="match status" value="1"/>
</dbReference>
<sequence>MTDNKIIVFENEDFGELRTVEIDGEVWFVGKDVAMILGYGNGKVKSKALANAIKDHVDIEDKRFLNYDELKAYQNGDLKNISHYGMTIINESGLYSLVFGSKLSTAKNFKHWVTSEVLPSLRKTGTYNTQAFEELKAEVINLKEELEKNKLPKKTYSPWFGRMHPKYKLIEDSLGITRGALYREILKELANRYGLDTYQIEQDYLYENCLDKCYPLDPYQCVPQYRNMIEDIINEYLISNSLADKNDIIATKKYKTIFSKTNSKTDFNESYFNTEDGENNE</sequence>